<evidence type="ECO:0000256" key="1">
    <source>
        <dbReference type="SAM" id="MobiDB-lite"/>
    </source>
</evidence>
<dbReference type="AlphaFoldDB" id="A0A5B7G6W9"/>
<evidence type="ECO:0000313" key="2">
    <source>
        <dbReference type="EMBL" id="MPC55681.1"/>
    </source>
</evidence>
<proteinExistence type="predicted"/>
<feature type="region of interest" description="Disordered" evidence="1">
    <location>
        <begin position="1"/>
        <end position="60"/>
    </location>
</feature>
<organism evidence="2 3">
    <name type="scientific">Portunus trituberculatus</name>
    <name type="common">Swimming crab</name>
    <name type="synonym">Neptunus trituberculatus</name>
    <dbReference type="NCBI Taxonomy" id="210409"/>
    <lineage>
        <taxon>Eukaryota</taxon>
        <taxon>Metazoa</taxon>
        <taxon>Ecdysozoa</taxon>
        <taxon>Arthropoda</taxon>
        <taxon>Crustacea</taxon>
        <taxon>Multicrustacea</taxon>
        <taxon>Malacostraca</taxon>
        <taxon>Eumalacostraca</taxon>
        <taxon>Eucarida</taxon>
        <taxon>Decapoda</taxon>
        <taxon>Pleocyemata</taxon>
        <taxon>Brachyura</taxon>
        <taxon>Eubrachyura</taxon>
        <taxon>Portunoidea</taxon>
        <taxon>Portunidae</taxon>
        <taxon>Portuninae</taxon>
        <taxon>Portunus</taxon>
    </lineage>
</organism>
<sequence length="112" mass="12304">MRSSGGGVEVRERRGKQGEVMEMMEGPGGAQEPGSFSGLRPYQPARAAPLNAPAPLPPLLHQPLAARTQNTMEKKGLMDVKRHFIYPKLTRGREITLRHATVKETSSRAICQ</sequence>
<dbReference type="Proteomes" id="UP000324222">
    <property type="component" value="Unassembled WGS sequence"/>
</dbReference>
<reference evidence="2 3" key="1">
    <citation type="submission" date="2019-05" db="EMBL/GenBank/DDBJ databases">
        <title>Another draft genome of Portunus trituberculatus and its Hox gene families provides insights of decapod evolution.</title>
        <authorList>
            <person name="Jeong J.-H."/>
            <person name="Song I."/>
            <person name="Kim S."/>
            <person name="Choi T."/>
            <person name="Kim D."/>
            <person name="Ryu S."/>
            <person name="Kim W."/>
        </authorList>
    </citation>
    <scope>NUCLEOTIDE SEQUENCE [LARGE SCALE GENOMIC DNA]</scope>
    <source>
        <tissue evidence="2">Muscle</tissue>
    </source>
</reference>
<accession>A0A5B7G6W9</accession>
<feature type="compositionally biased region" description="Basic and acidic residues" evidence="1">
    <location>
        <begin position="9"/>
        <end position="19"/>
    </location>
</feature>
<protein>
    <submittedName>
        <fullName evidence="2">Uncharacterized protein</fullName>
    </submittedName>
</protein>
<name>A0A5B7G6W9_PORTR</name>
<gene>
    <name evidence="2" type="ORF">E2C01_049625</name>
</gene>
<keyword evidence="3" id="KW-1185">Reference proteome</keyword>
<dbReference type="EMBL" id="VSRR010013363">
    <property type="protein sequence ID" value="MPC55681.1"/>
    <property type="molecule type" value="Genomic_DNA"/>
</dbReference>
<evidence type="ECO:0000313" key="3">
    <source>
        <dbReference type="Proteomes" id="UP000324222"/>
    </source>
</evidence>
<comment type="caution">
    <text evidence="2">The sequence shown here is derived from an EMBL/GenBank/DDBJ whole genome shotgun (WGS) entry which is preliminary data.</text>
</comment>